<feature type="region of interest" description="Disordered" evidence="1">
    <location>
        <begin position="300"/>
        <end position="357"/>
    </location>
</feature>
<reference evidence="2 3" key="1">
    <citation type="submission" date="2021-08" db="EMBL/GenBank/DDBJ databases">
        <title>Draft Genome Sequence of Phanerochaete sordida strain YK-624.</title>
        <authorList>
            <person name="Mori T."/>
            <person name="Dohra H."/>
            <person name="Suzuki T."/>
            <person name="Kawagishi H."/>
            <person name="Hirai H."/>
        </authorList>
    </citation>
    <scope>NUCLEOTIDE SEQUENCE [LARGE SCALE GENOMIC DNA]</scope>
    <source>
        <strain evidence="2 3">YK-624</strain>
    </source>
</reference>
<feature type="compositionally biased region" description="Low complexity" evidence="1">
    <location>
        <begin position="332"/>
        <end position="349"/>
    </location>
</feature>
<accession>A0A9P3G6V3</accession>
<feature type="region of interest" description="Disordered" evidence="1">
    <location>
        <begin position="89"/>
        <end position="113"/>
    </location>
</feature>
<evidence type="ECO:0000256" key="1">
    <source>
        <dbReference type="SAM" id="MobiDB-lite"/>
    </source>
</evidence>
<comment type="caution">
    <text evidence="2">The sequence shown here is derived from an EMBL/GenBank/DDBJ whole genome shotgun (WGS) entry which is preliminary data.</text>
</comment>
<feature type="compositionally biased region" description="Basic and acidic residues" evidence="1">
    <location>
        <begin position="89"/>
        <end position="98"/>
    </location>
</feature>
<dbReference type="Proteomes" id="UP000703269">
    <property type="component" value="Unassembled WGS sequence"/>
</dbReference>
<dbReference type="EMBL" id="BPQB01000012">
    <property type="protein sequence ID" value="GJE89311.1"/>
    <property type="molecule type" value="Genomic_DNA"/>
</dbReference>
<feature type="region of interest" description="Disordered" evidence="1">
    <location>
        <begin position="182"/>
        <end position="219"/>
    </location>
</feature>
<organism evidence="2 3">
    <name type="scientific">Phanerochaete sordida</name>
    <dbReference type="NCBI Taxonomy" id="48140"/>
    <lineage>
        <taxon>Eukaryota</taxon>
        <taxon>Fungi</taxon>
        <taxon>Dikarya</taxon>
        <taxon>Basidiomycota</taxon>
        <taxon>Agaricomycotina</taxon>
        <taxon>Agaricomycetes</taxon>
        <taxon>Polyporales</taxon>
        <taxon>Phanerochaetaceae</taxon>
        <taxon>Phanerochaete</taxon>
    </lineage>
</organism>
<dbReference type="AlphaFoldDB" id="A0A9P3G6V3"/>
<evidence type="ECO:0000313" key="3">
    <source>
        <dbReference type="Proteomes" id="UP000703269"/>
    </source>
</evidence>
<proteinExistence type="predicted"/>
<protein>
    <submittedName>
        <fullName evidence="2">Uncharacterized protein</fullName>
    </submittedName>
</protein>
<gene>
    <name evidence="2" type="ORF">PsYK624_054080</name>
</gene>
<feature type="compositionally biased region" description="Polar residues" evidence="1">
    <location>
        <begin position="99"/>
        <end position="111"/>
    </location>
</feature>
<name>A0A9P3G6V3_9APHY</name>
<keyword evidence="3" id="KW-1185">Reference proteome</keyword>
<evidence type="ECO:0000313" key="2">
    <source>
        <dbReference type="EMBL" id="GJE89311.1"/>
    </source>
</evidence>
<sequence>MDIHEEDRVILPSFSSLTQDLKVPHPLPSHILALRDIGPLAPAHRAHPGLAFSPFDPNLTIREMMLFDVPDAAEVIEVLMEAHRREWPVEEARKRSETAQHPYSANRTPSTGVEKLDPRTILHRSRSAVTTWSACEGYDSQMSYDHEYEAPHVKAMRGANEHKYRRRVAPGLFIHGSLESNKRRTNNTDATARTADRIPSGRSGSAEHCPRSTPPIEGDSWQQPATLLPPRFSVQQAVLGHVHGERSWADPETRDVRQHFETTYRESMAQPTQLQQVAIPKFADYDVCGPPAQFQIPYTQATVGEQFGRRQPGPKEGRSRRVNSSTAKKSAPRTPAAPASAPNPAIAEPSRTPSPRSFVLSGGVSLYASAGPPVVPDVRDQDVEQLSGPCVAGRKRLRPTYEEIYGNTSVKKRCALYDDEYARR</sequence>